<dbReference type="SUPFAM" id="SSF56784">
    <property type="entry name" value="HAD-like"/>
    <property type="match status" value="1"/>
</dbReference>
<comment type="similarity">
    <text evidence="1">Belongs to the HAD-like hydrolase superfamily. S-2-haloalkanoic acid dehalogenase family.</text>
</comment>
<dbReference type="InterPro" id="IPR006439">
    <property type="entry name" value="HAD-SF_hydro_IA"/>
</dbReference>
<dbReference type="InterPro" id="IPR023198">
    <property type="entry name" value="PGP-like_dom2"/>
</dbReference>
<dbReference type="SFLD" id="SFLDG01129">
    <property type="entry name" value="C1.5:_HAD__Beta-PGM__Phosphata"/>
    <property type="match status" value="1"/>
</dbReference>
<evidence type="ECO:0000313" key="4">
    <source>
        <dbReference type="Proteomes" id="UP000677913"/>
    </source>
</evidence>
<dbReference type="InterPro" id="IPR023214">
    <property type="entry name" value="HAD_sf"/>
</dbReference>
<gene>
    <name evidence="3" type="ORF">KGA66_15055</name>
</gene>
<reference evidence="3" key="1">
    <citation type="submission" date="2021-04" db="EMBL/GenBank/DDBJ databases">
        <title>Genome based classification of Actinospica acidithermotolerans sp. nov., an actinobacterium isolated from an Indonesian hot spring.</title>
        <authorList>
            <person name="Kusuma A.B."/>
            <person name="Putra K.E."/>
            <person name="Nafisah S."/>
            <person name="Loh J."/>
            <person name="Nouioui I."/>
            <person name="Goodfellow M."/>
        </authorList>
    </citation>
    <scope>NUCLEOTIDE SEQUENCE</scope>
    <source>
        <strain evidence="3">DSM 45618</strain>
    </source>
</reference>
<proteinExistence type="inferred from homology"/>
<dbReference type="Pfam" id="PF00702">
    <property type="entry name" value="Hydrolase"/>
    <property type="match status" value="1"/>
</dbReference>
<dbReference type="InterPro" id="IPR051540">
    <property type="entry name" value="S-2-haloacid_dehalogenase"/>
</dbReference>
<dbReference type="CDD" id="cd02588">
    <property type="entry name" value="HAD_L2-DEX"/>
    <property type="match status" value="1"/>
</dbReference>
<dbReference type="NCBIfam" id="TIGR01509">
    <property type="entry name" value="HAD-SF-IA-v3"/>
    <property type="match status" value="1"/>
</dbReference>
<dbReference type="EMBL" id="JAGSXH010000049">
    <property type="protein sequence ID" value="MBS2964374.1"/>
    <property type="molecule type" value="Genomic_DNA"/>
</dbReference>
<dbReference type="RefSeq" id="WP_211468740.1">
    <property type="nucleotide sequence ID" value="NZ_JAGSXH010000049.1"/>
</dbReference>
<comment type="caution">
    <text evidence="3">The sequence shown here is derived from an EMBL/GenBank/DDBJ whole genome shotgun (WGS) entry which is preliminary data.</text>
</comment>
<evidence type="ECO:0000256" key="1">
    <source>
        <dbReference type="ARBA" id="ARBA00008106"/>
    </source>
</evidence>
<dbReference type="GO" id="GO:0019120">
    <property type="term" value="F:hydrolase activity, acting on acid halide bonds, in C-halide compounds"/>
    <property type="evidence" value="ECO:0007669"/>
    <property type="project" value="InterPro"/>
</dbReference>
<dbReference type="PANTHER" id="PTHR43316:SF3">
    <property type="entry name" value="HALOACID DEHALOGENASE, TYPE II (AFU_ORTHOLOGUE AFUA_2G07750)-RELATED"/>
    <property type="match status" value="1"/>
</dbReference>
<dbReference type="InterPro" id="IPR036412">
    <property type="entry name" value="HAD-like_sf"/>
</dbReference>
<keyword evidence="2" id="KW-0378">Hydrolase</keyword>
<dbReference type="AlphaFoldDB" id="A0A8J8BF40"/>
<evidence type="ECO:0000313" key="3">
    <source>
        <dbReference type="EMBL" id="MBS2964374.1"/>
    </source>
</evidence>
<dbReference type="PRINTS" id="PR00413">
    <property type="entry name" value="HADHALOGNASE"/>
</dbReference>
<dbReference type="SFLD" id="SFLDS00003">
    <property type="entry name" value="Haloacid_Dehalogenase"/>
    <property type="match status" value="1"/>
</dbReference>
<dbReference type="Gene3D" id="1.10.150.240">
    <property type="entry name" value="Putative phosphatase, domain 2"/>
    <property type="match status" value="1"/>
</dbReference>
<accession>A0A8J8BF40</accession>
<dbReference type="NCBIfam" id="TIGR01493">
    <property type="entry name" value="HAD-SF-IA-v2"/>
    <property type="match status" value="1"/>
</dbReference>
<dbReference type="NCBIfam" id="TIGR01428">
    <property type="entry name" value="HAD_type_II"/>
    <property type="match status" value="1"/>
</dbReference>
<organism evidence="3 4">
    <name type="scientific">Actinocrinis puniceicyclus</name>
    <dbReference type="NCBI Taxonomy" id="977794"/>
    <lineage>
        <taxon>Bacteria</taxon>
        <taxon>Bacillati</taxon>
        <taxon>Actinomycetota</taxon>
        <taxon>Actinomycetes</taxon>
        <taxon>Catenulisporales</taxon>
        <taxon>Actinospicaceae</taxon>
        <taxon>Actinocrinis</taxon>
    </lineage>
</organism>
<sequence length="231" mass="24448">MRVPVRLVLFDVNETLTDMSALRVRFEQVGAPAHLLPLWFAGVLRDGFALTAAGAYGAFRQVADSGLRALLAASEEWRGDTAQAVSQILDGFAELPLHPDIEPGVRALSAAGMRLATFTNGDAAATDAVVRRAGLRDCFEALLDVGAPRAWKPAPLAYHYAARHLGAEPAETLLVAVHPWDLDGARRAGLQAAWLRRGADAGDYPAVMTEPTYGAADLVELAGVLTGQAPG</sequence>
<keyword evidence="4" id="KW-1185">Reference proteome</keyword>
<dbReference type="Proteomes" id="UP000677913">
    <property type="component" value="Unassembled WGS sequence"/>
</dbReference>
<dbReference type="PANTHER" id="PTHR43316">
    <property type="entry name" value="HYDROLASE, HALOACID DELAHOGENASE-RELATED"/>
    <property type="match status" value="1"/>
</dbReference>
<name>A0A8J8BF40_9ACTN</name>
<evidence type="ECO:0000256" key="2">
    <source>
        <dbReference type="ARBA" id="ARBA00022801"/>
    </source>
</evidence>
<dbReference type="Gene3D" id="3.40.50.1000">
    <property type="entry name" value="HAD superfamily/HAD-like"/>
    <property type="match status" value="1"/>
</dbReference>
<dbReference type="InterPro" id="IPR006328">
    <property type="entry name" value="2-HAD"/>
</dbReference>
<protein>
    <submittedName>
        <fullName evidence="3">Haloacid dehalogenase type II</fullName>
    </submittedName>
</protein>